<dbReference type="InterPro" id="IPR000719">
    <property type="entry name" value="Prot_kinase_dom"/>
</dbReference>
<dbReference type="SUPFAM" id="SSF56112">
    <property type="entry name" value="Protein kinase-like (PK-like)"/>
    <property type="match status" value="1"/>
</dbReference>
<dbReference type="Proteomes" id="UP000749646">
    <property type="component" value="Unassembled WGS sequence"/>
</dbReference>
<accession>A0A9P6J7P9</accession>
<dbReference type="PROSITE" id="PS50011">
    <property type="entry name" value="PROTEIN_KINASE_DOM"/>
    <property type="match status" value="1"/>
</dbReference>
<reference evidence="10" key="1">
    <citation type="journal article" date="2020" name="Fungal Divers.">
        <title>Resolving the Mortierellaceae phylogeny through synthesis of multi-gene phylogenetics and phylogenomics.</title>
        <authorList>
            <person name="Vandepol N."/>
            <person name="Liber J."/>
            <person name="Desiro A."/>
            <person name="Na H."/>
            <person name="Kennedy M."/>
            <person name="Barry K."/>
            <person name="Grigoriev I.V."/>
            <person name="Miller A.N."/>
            <person name="O'Donnell K."/>
            <person name="Stajich J.E."/>
            <person name="Bonito G."/>
        </authorList>
    </citation>
    <scope>NUCLEOTIDE SEQUENCE</scope>
    <source>
        <strain evidence="10">MES-2147</strain>
    </source>
</reference>
<comment type="catalytic activity">
    <reaction evidence="8">
        <text>L-seryl-[protein] + ATP = O-phospho-L-seryl-[protein] + ADP + H(+)</text>
        <dbReference type="Rhea" id="RHEA:17989"/>
        <dbReference type="Rhea" id="RHEA-COMP:9863"/>
        <dbReference type="Rhea" id="RHEA-COMP:11604"/>
        <dbReference type="ChEBI" id="CHEBI:15378"/>
        <dbReference type="ChEBI" id="CHEBI:29999"/>
        <dbReference type="ChEBI" id="CHEBI:30616"/>
        <dbReference type="ChEBI" id="CHEBI:83421"/>
        <dbReference type="ChEBI" id="CHEBI:456216"/>
        <dbReference type="EC" id="2.7.11.1"/>
    </reaction>
</comment>
<dbReference type="EMBL" id="JAAAHW010006375">
    <property type="protein sequence ID" value="KAF9962561.1"/>
    <property type="molecule type" value="Genomic_DNA"/>
</dbReference>
<feature type="domain" description="Protein kinase" evidence="9">
    <location>
        <begin position="1"/>
        <end position="104"/>
    </location>
</feature>
<protein>
    <recommendedName>
        <fullName evidence="1">non-specific serine/threonine protein kinase</fullName>
        <ecNumber evidence="1">2.7.11.1</ecNumber>
    </recommendedName>
</protein>
<evidence type="ECO:0000313" key="10">
    <source>
        <dbReference type="EMBL" id="KAF9962561.1"/>
    </source>
</evidence>
<dbReference type="GO" id="GO:0004674">
    <property type="term" value="F:protein serine/threonine kinase activity"/>
    <property type="evidence" value="ECO:0007669"/>
    <property type="project" value="UniProtKB-KW"/>
</dbReference>
<dbReference type="AlphaFoldDB" id="A0A9P6J7P9"/>
<keyword evidence="5" id="KW-0418">Kinase</keyword>
<dbReference type="InterPro" id="IPR011009">
    <property type="entry name" value="Kinase-like_dom_sf"/>
</dbReference>
<dbReference type="OrthoDB" id="248923at2759"/>
<organism evidence="10 11">
    <name type="scientific">Modicella reniformis</name>
    <dbReference type="NCBI Taxonomy" id="1440133"/>
    <lineage>
        <taxon>Eukaryota</taxon>
        <taxon>Fungi</taxon>
        <taxon>Fungi incertae sedis</taxon>
        <taxon>Mucoromycota</taxon>
        <taxon>Mortierellomycotina</taxon>
        <taxon>Mortierellomycetes</taxon>
        <taxon>Mortierellales</taxon>
        <taxon>Mortierellaceae</taxon>
        <taxon>Modicella</taxon>
    </lineage>
</organism>
<dbReference type="Gene3D" id="1.10.510.10">
    <property type="entry name" value="Transferase(Phosphotransferase) domain 1"/>
    <property type="match status" value="1"/>
</dbReference>
<dbReference type="PANTHER" id="PTHR45998">
    <property type="entry name" value="SERINE/THREONINE-PROTEIN KINASE 16"/>
    <property type="match status" value="1"/>
</dbReference>
<keyword evidence="6" id="KW-0067">ATP-binding</keyword>
<evidence type="ECO:0000313" key="11">
    <source>
        <dbReference type="Proteomes" id="UP000749646"/>
    </source>
</evidence>
<dbReference type="GO" id="GO:0005794">
    <property type="term" value="C:Golgi apparatus"/>
    <property type="evidence" value="ECO:0007669"/>
    <property type="project" value="TreeGrafter"/>
</dbReference>
<evidence type="ECO:0000259" key="9">
    <source>
        <dbReference type="PROSITE" id="PS50011"/>
    </source>
</evidence>
<comment type="catalytic activity">
    <reaction evidence="7">
        <text>L-threonyl-[protein] + ATP = O-phospho-L-threonyl-[protein] + ADP + H(+)</text>
        <dbReference type="Rhea" id="RHEA:46608"/>
        <dbReference type="Rhea" id="RHEA-COMP:11060"/>
        <dbReference type="Rhea" id="RHEA-COMP:11605"/>
        <dbReference type="ChEBI" id="CHEBI:15378"/>
        <dbReference type="ChEBI" id="CHEBI:30013"/>
        <dbReference type="ChEBI" id="CHEBI:30616"/>
        <dbReference type="ChEBI" id="CHEBI:61977"/>
        <dbReference type="ChEBI" id="CHEBI:456216"/>
        <dbReference type="EC" id="2.7.11.1"/>
    </reaction>
</comment>
<evidence type="ECO:0000256" key="7">
    <source>
        <dbReference type="ARBA" id="ARBA00047899"/>
    </source>
</evidence>
<evidence type="ECO:0000256" key="4">
    <source>
        <dbReference type="ARBA" id="ARBA00022741"/>
    </source>
</evidence>
<dbReference type="GO" id="GO:0005524">
    <property type="term" value="F:ATP binding"/>
    <property type="evidence" value="ECO:0007669"/>
    <property type="project" value="UniProtKB-KW"/>
</dbReference>
<evidence type="ECO:0000256" key="3">
    <source>
        <dbReference type="ARBA" id="ARBA00022679"/>
    </source>
</evidence>
<evidence type="ECO:0000256" key="2">
    <source>
        <dbReference type="ARBA" id="ARBA00022527"/>
    </source>
</evidence>
<evidence type="ECO:0000256" key="5">
    <source>
        <dbReference type="ARBA" id="ARBA00022777"/>
    </source>
</evidence>
<keyword evidence="4" id="KW-0547">Nucleotide-binding</keyword>
<dbReference type="EC" id="2.7.11.1" evidence="1"/>
<gene>
    <name evidence="10" type="ORF">BGZ65_008949</name>
</gene>
<dbReference type="PANTHER" id="PTHR45998:SF2">
    <property type="entry name" value="SERINE_THREONINE-PROTEIN KINASE 16"/>
    <property type="match status" value="1"/>
</dbReference>
<keyword evidence="11" id="KW-1185">Reference proteome</keyword>
<dbReference type="InterPro" id="IPR052239">
    <property type="entry name" value="Ser/Thr-specific_kinases"/>
</dbReference>
<proteinExistence type="predicted"/>
<evidence type="ECO:0000256" key="6">
    <source>
        <dbReference type="ARBA" id="ARBA00022840"/>
    </source>
</evidence>
<evidence type="ECO:0000256" key="1">
    <source>
        <dbReference type="ARBA" id="ARBA00012513"/>
    </source>
</evidence>
<keyword evidence="2" id="KW-0723">Serine/threonine-protein kinase</keyword>
<comment type="caution">
    <text evidence="10">The sequence shown here is derived from an EMBL/GenBank/DDBJ whole genome shotgun (WGS) entry which is preliminary data.</text>
</comment>
<name>A0A9P6J7P9_9FUNG</name>
<evidence type="ECO:0000256" key="8">
    <source>
        <dbReference type="ARBA" id="ARBA00048679"/>
    </source>
</evidence>
<keyword evidence="3" id="KW-0808">Transferase</keyword>
<sequence length="108" mass="12192">MSIPALDLLDVKTGVTLDEKVDIRSLGCTLYAMEYGNSPFWTNQMNQRESIALAVLNGNVRFPTVDQQDQYSAENRALIKAMLVVELAMWLDIHQIIDQVDQLLARPV</sequence>